<dbReference type="GO" id="GO:0008380">
    <property type="term" value="P:RNA splicing"/>
    <property type="evidence" value="ECO:0007669"/>
    <property type="project" value="EnsemblFungi"/>
</dbReference>
<dbReference type="EMBL" id="LLZZ01000188">
    <property type="protein sequence ID" value="KTA95150.1"/>
    <property type="molecule type" value="Genomic_DNA"/>
</dbReference>
<dbReference type="VEuPathDB" id="FungiDB:CAGL0E02959g"/>
<dbReference type="InterPro" id="IPR051240">
    <property type="entry name" value="Mito_RNA-Proc/Resp"/>
</dbReference>
<organism evidence="4 6">
    <name type="scientific">Candida glabrata</name>
    <name type="common">Yeast</name>
    <name type="synonym">Torulopsis glabrata</name>
    <dbReference type="NCBI Taxonomy" id="5478"/>
    <lineage>
        <taxon>Eukaryota</taxon>
        <taxon>Fungi</taxon>
        <taxon>Dikarya</taxon>
        <taxon>Ascomycota</taxon>
        <taxon>Saccharomycotina</taxon>
        <taxon>Saccharomycetes</taxon>
        <taxon>Saccharomycetales</taxon>
        <taxon>Saccharomycetaceae</taxon>
        <taxon>Nakaseomyces</taxon>
    </lineage>
</organism>
<name>A0A0W0C6G2_CANGB</name>
<dbReference type="VEuPathDB" id="FungiDB:GWK60_E02739"/>
<dbReference type="GO" id="GO:0019843">
    <property type="term" value="F:rRNA binding"/>
    <property type="evidence" value="ECO:0007669"/>
    <property type="project" value="EnsemblFungi"/>
</dbReference>
<evidence type="ECO:0000256" key="2">
    <source>
        <dbReference type="ARBA" id="ARBA00022737"/>
    </source>
</evidence>
<dbReference type="AlphaFoldDB" id="A0A0W0C6G2"/>
<accession>A0A0W0C6G2</accession>
<dbReference type="VEuPathDB" id="FungiDB:GVI51_E02739"/>
<comment type="subcellular location">
    <subcellularLocation>
        <location evidence="1">Mitochondrion</location>
    </subcellularLocation>
</comment>
<gene>
    <name evidence="5" type="ORF">AO440_005587</name>
    <name evidence="4" type="ORF">AO440_005627</name>
</gene>
<dbReference type="GO" id="GO:0000963">
    <property type="term" value="P:mitochondrial RNA processing"/>
    <property type="evidence" value="ECO:0007669"/>
    <property type="project" value="EnsemblFungi"/>
</dbReference>
<dbReference type="PANTHER" id="PTHR47933:SF11">
    <property type="entry name" value="PENTATRICOPEPTIDE REPEAT-CONTAINING PROTEIN 2"/>
    <property type="match status" value="1"/>
</dbReference>
<dbReference type="VEuPathDB" id="FungiDB:B1J91_E02959g"/>
<dbReference type="Pfam" id="PF13041">
    <property type="entry name" value="PPR_2"/>
    <property type="match status" value="1"/>
</dbReference>
<evidence type="ECO:0000313" key="4">
    <source>
        <dbReference type="EMBL" id="KTA95074.1"/>
    </source>
</evidence>
<dbReference type="InterPro" id="IPR011990">
    <property type="entry name" value="TPR-like_helical_dom_sf"/>
</dbReference>
<dbReference type="GO" id="GO:0003729">
    <property type="term" value="F:mRNA binding"/>
    <property type="evidence" value="ECO:0007669"/>
    <property type="project" value="TreeGrafter"/>
</dbReference>
<dbReference type="InterPro" id="IPR002885">
    <property type="entry name" value="PPR_rpt"/>
</dbReference>
<evidence type="ECO:0000256" key="3">
    <source>
        <dbReference type="PROSITE-ProRule" id="PRU00708"/>
    </source>
</evidence>
<evidence type="ECO:0000256" key="1">
    <source>
        <dbReference type="ARBA" id="ARBA00004173"/>
    </source>
</evidence>
<dbReference type="PROSITE" id="PS51375">
    <property type="entry name" value="PPR"/>
    <property type="match status" value="1"/>
</dbReference>
<proteinExistence type="predicted"/>
<dbReference type="PANTHER" id="PTHR47933">
    <property type="entry name" value="PENTATRICOPEPTIDE REPEAT-CONTAINING PROTEIN 1, MITOCHONDRIAL"/>
    <property type="match status" value="1"/>
</dbReference>
<dbReference type="Pfam" id="PF01535">
    <property type="entry name" value="PPR"/>
    <property type="match status" value="1"/>
</dbReference>
<protein>
    <submittedName>
        <fullName evidence="4">Mitochondrial group I intron splicing factor CCM1</fullName>
    </submittedName>
</protein>
<dbReference type="GO" id="GO:0005739">
    <property type="term" value="C:mitochondrion"/>
    <property type="evidence" value="ECO:0007669"/>
    <property type="project" value="UniProtKB-SubCell"/>
</dbReference>
<dbReference type="EMBL" id="LLZZ01000192">
    <property type="protein sequence ID" value="KTA95074.1"/>
    <property type="molecule type" value="Genomic_DNA"/>
</dbReference>
<keyword evidence="2" id="KW-0677">Repeat</keyword>
<dbReference type="NCBIfam" id="TIGR00756">
    <property type="entry name" value="PPR"/>
    <property type="match status" value="1"/>
</dbReference>
<evidence type="ECO:0000313" key="5">
    <source>
        <dbReference type="EMBL" id="KTA95150.1"/>
    </source>
</evidence>
<reference evidence="4 6" key="1">
    <citation type="submission" date="2015-10" db="EMBL/GenBank/DDBJ databases">
        <title>Draft genomes sequences of Candida glabrata isolates 1A, 1B, 2A, 2B, 3A and 3B.</title>
        <authorList>
            <person name="Haavelsrud O.E."/>
            <person name="Gaustad P."/>
        </authorList>
    </citation>
    <scope>NUCLEOTIDE SEQUENCE [LARGE SCALE GENOMIC DNA]</scope>
    <source>
        <strain evidence="4">910700640</strain>
    </source>
</reference>
<comment type="caution">
    <text evidence="4">The sequence shown here is derived from an EMBL/GenBank/DDBJ whole genome shotgun (WGS) entry which is preliminary data.</text>
</comment>
<evidence type="ECO:0000313" key="6">
    <source>
        <dbReference type="Proteomes" id="UP000054886"/>
    </source>
</evidence>
<dbReference type="Gene3D" id="1.25.40.10">
    <property type="entry name" value="Tetratricopeptide repeat domain"/>
    <property type="match status" value="1"/>
</dbReference>
<sequence>MRTVLPVHRFVRTVYLPARRLVKANVGAQKIAPAPSSAILPKDLDIDIRGIEDPKVLEMKVKQLQEFTRNIKTEIKRRAKQKHTEEQPLELSNNEDISAVFNAVVNTPKKADSIGKGITEKLMENTVDQIIDNVVPKAIQERIADKSLMVRALVRTSVHTPIESNMLVKKLAESEMRLKGLPQEDIRTFLKKSIKNLNFTNILELDKMLLEYVGNDISKFSDNMYKCLFSNLSKLSAQSTQHSKDDLVIKMFNKLLKRYDMNLNTTNAKVWNEKMTNVILSYCINYSIKLKDFEITDNFVSKFKNDYKLLPDKQNYTSIIHFYSKLGLSDKAWDTFDTMKFLSRSHAPDTKAYNSVLMLCKQEKDFRKTIDLYHEMVDKKVPMDARTYTTMIHTLAAASTDSYTSEGKSDSLRILGWKLINELSKNLQYDGMKNKHILISMLSLSAYDGDLGMARALYYKIFHQKSDELYATMNPAQLENLSAKDILSYVLDPKVLNYLLLAYSRYDKGRLPLILANDEGSTLRRNVINAVDFGGHSSEMSALELANKITIPFLPYSEISENWQIIAESRALWLFNLEYGGITDISLTSSIQENAMIYRDQAIDINEFKLKIMNDLIEWKTENLNNTVLNPTLLQTFLTIPLKSGNREEFYSRLNAFTFQQHNLNSVMEKFYEYKPESEEYNDCLKYFESLKRKILMSNSHYDLVMKAATKFGDIDAANQVWKDRGEYRKTTSFAKLPTKDRIISDSNFAKLMVEFFVSQRLYSDAMAVVLSSKNFIKWDYSMVKSLHHGLIEAEDIINIEKLLDVVNRSKGTKKAVDVINEQIEELKLS</sequence>
<dbReference type="GO" id="GO:0016072">
    <property type="term" value="P:rRNA metabolic process"/>
    <property type="evidence" value="ECO:0007669"/>
    <property type="project" value="EnsemblFungi"/>
</dbReference>
<dbReference type="GO" id="GO:2000234">
    <property type="term" value="P:positive regulation of rRNA processing"/>
    <property type="evidence" value="ECO:0007669"/>
    <property type="project" value="EnsemblFungi"/>
</dbReference>
<dbReference type="Proteomes" id="UP000054886">
    <property type="component" value="Unassembled WGS sequence"/>
</dbReference>
<feature type="repeat" description="PPR" evidence="3">
    <location>
        <begin position="349"/>
        <end position="383"/>
    </location>
</feature>